<evidence type="ECO:0000313" key="3">
    <source>
        <dbReference type="EMBL" id="SMQ80098.1"/>
    </source>
</evidence>
<feature type="region of interest" description="Disordered" evidence="2">
    <location>
        <begin position="52"/>
        <end position="74"/>
    </location>
</feature>
<proteinExistence type="inferred from homology"/>
<dbReference type="EMBL" id="FXWH01000002">
    <property type="protein sequence ID" value="SMQ80098.1"/>
    <property type="molecule type" value="Genomic_DNA"/>
</dbReference>
<name>A0A1Y6FXK9_9GAMM</name>
<evidence type="ECO:0000256" key="2">
    <source>
        <dbReference type="SAM" id="MobiDB-lite"/>
    </source>
</evidence>
<dbReference type="HAMAP" id="MF_00715">
    <property type="entry name" value="SlyX"/>
    <property type="match status" value="1"/>
</dbReference>
<dbReference type="OrthoDB" id="5771733at2"/>
<dbReference type="Pfam" id="PF04102">
    <property type="entry name" value="SlyX"/>
    <property type="match status" value="1"/>
</dbReference>
<organism evidence="3 4">
    <name type="scientific">Pseudidiomarina planktonica</name>
    <dbReference type="NCBI Taxonomy" id="1323738"/>
    <lineage>
        <taxon>Bacteria</taxon>
        <taxon>Pseudomonadati</taxon>
        <taxon>Pseudomonadota</taxon>
        <taxon>Gammaproteobacteria</taxon>
        <taxon>Alteromonadales</taxon>
        <taxon>Idiomarinaceae</taxon>
        <taxon>Pseudidiomarina</taxon>
    </lineage>
</organism>
<keyword evidence="4" id="KW-1185">Reference proteome</keyword>
<comment type="similarity">
    <text evidence="1">Belongs to the SlyX family.</text>
</comment>
<dbReference type="PANTHER" id="PTHR36508">
    <property type="entry name" value="PROTEIN SLYX"/>
    <property type="match status" value="1"/>
</dbReference>
<accession>A0A1Y6FXK9</accession>
<evidence type="ECO:0000256" key="1">
    <source>
        <dbReference type="HAMAP-Rule" id="MF_00715"/>
    </source>
</evidence>
<gene>
    <name evidence="1" type="primary">slyX</name>
    <name evidence="3" type="ORF">SAMN06297229_2009</name>
</gene>
<dbReference type="AlphaFoldDB" id="A0A1Y6FXK9"/>
<reference evidence="4" key="1">
    <citation type="submission" date="2017-04" db="EMBL/GenBank/DDBJ databases">
        <authorList>
            <person name="Varghese N."/>
            <person name="Submissions S."/>
        </authorList>
    </citation>
    <scope>NUCLEOTIDE SEQUENCE [LARGE SCALE GENOMIC DNA]</scope>
</reference>
<dbReference type="Proteomes" id="UP000194450">
    <property type="component" value="Unassembled WGS sequence"/>
</dbReference>
<dbReference type="Gene3D" id="1.20.5.300">
    <property type="match status" value="1"/>
</dbReference>
<dbReference type="PANTHER" id="PTHR36508:SF1">
    <property type="entry name" value="PROTEIN SLYX"/>
    <property type="match status" value="1"/>
</dbReference>
<protein>
    <recommendedName>
        <fullName evidence="1">Protein SlyX homolog</fullName>
    </recommendedName>
</protein>
<evidence type="ECO:0000313" key="4">
    <source>
        <dbReference type="Proteomes" id="UP000194450"/>
    </source>
</evidence>
<dbReference type="RefSeq" id="WP_086435139.1">
    <property type="nucleotide sequence ID" value="NZ_FXWH01000002.1"/>
</dbReference>
<dbReference type="InterPro" id="IPR007236">
    <property type="entry name" value="SlyX"/>
</dbReference>
<feature type="compositionally biased region" description="Polar residues" evidence="2">
    <location>
        <begin position="52"/>
        <end position="65"/>
    </location>
</feature>
<sequence>MPGPLLTKRVDDLESQLAFQEDTIESLNQLVTAQSELLTQLQKQVRALTAKHQQFQEQQNDTADTNAHEPPPHY</sequence>